<reference evidence="3" key="1">
    <citation type="journal article" date="2010" name="Genome Biol.">
        <title>Genome sequence of the necrotrophic plant pathogen Pythium ultimum reveals original pathogenicity mechanisms and effector repertoire.</title>
        <authorList>
            <person name="Levesque C.A."/>
            <person name="Brouwer H."/>
            <person name="Cano L."/>
            <person name="Hamilton J.P."/>
            <person name="Holt C."/>
            <person name="Huitema E."/>
            <person name="Raffaele S."/>
            <person name="Robideau G.P."/>
            <person name="Thines M."/>
            <person name="Win J."/>
            <person name="Zerillo M.M."/>
            <person name="Beakes G.W."/>
            <person name="Boore J.L."/>
            <person name="Busam D."/>
            <person name="Dumas B."/>
            <person name="Ferriera S."/>
            <person name="Fuerstenberg S.I."/>
            <person name="Gachon C.M."/>
            <person name="Gaulin E."/>
            <person name="Govers F."/>
            <person name="Grenville-Briggs L."/>
            <person name="Horner N."/>
            <person name="Hostetler J."/>
            <person name="Jiang R.H."/>
            <person name="Johnson J."/>
            <person name="Krajaejun T."/>
            <person name="Lin H."/>
            <person name="Meijer H.J."/>
            <person name="Moore B."/>
            <person name="Morris P."/>
            <person name="Phuntmart V."/>
            <person name="Puiu D."/>
            <person name="Shetty J."/>
            <person name="Stajich J.E."/>
            <person name="Tripathy S."/>
            <person name="Wawra S."/>
            <person name="van West P."/>
            <person name="Whitty B.R."/>
            <person name="Coutinho P.M."/>
            <person name="Henrissat B."/>
            <person name="Martin F."/>
            <person name="Thomas P.D."/>
            <person name="Tyler B.M."/>
            <person name="De Vries R.P."/>
            <person name="Kamoun S."/>
            <person name="Yandell M."/>
            <person name="Tisserat N."/>
            <person name="Buell C.R."/>
        </authorList>
    </citation>
    <scope>NUCLEOTIDE SEQUENCE</scope>
    <source>
        <strain evidence="3">DAOM:BR144</strain>
    </source>
</reference>
<proteinExistence type="predicted"/>
<reference evidence="2" key="3">
    <citation type="submission" date="2015-02" db="UniProtKB">
        <authorList>
            <consortium name="EnsemblProtists"/>
        </authorList>
    </citation>
    <scope>IDENTIFICATION</scope>
    <source>
        <strain evidence="2">DAOM BR144</strain>
    </source>
</reference>
<dbReference type="Proteomes" id="UP000019132">
    <property type="component" value="Unassembled WGS sequence"/>
</dbReference>
<feature type="region of interest" description="Disordered" evidence="1">
    <location>
        <begin position="400"/>
        <end position="450"/>
    </location>
</feature>
<evidence type="ECO:0000313" key="2">
    <source>
        <dbReference type="EnsemblProtists" id="PYU1_T012938"/>
    </source>
</evidence>
<dbReference type="EMBL" id="GL376607">
    <property type="status" value="NOT_ANNOTATED_CDS"/>
    <property type="molecule type" value="Genomic_DNA"/>
</dbReference>
<organism evidence="2 3">
    <name type="scientific">Globisporangium ultimum (strain ATCC 200006 / CBS 805.95 / DAOM BR144)</name>
    <name type="common">Pythium ultimum</name>
    <dbReference type="NCBI Taxonomy" id="431595"/>
    <lineage>
        <taxon>Eukaryota</taxon>
        <taxon>Sar</taxon>
        <taxon>Stramenopiles</taxon>
        <taxon>Oomycota</taxon>
        <taxon>Peronosporomycetes</taxon>
        <taxon>Pythiales</taxon>
        <taxon>Pythiaceae</taxon>
        <taxon>Globisporangium</taxon>
    </lineage>
</organism>
<keyword evidence="3" id="KW-1185">Reference proteome</keyword>
<accession>K3X6T9</accession>
<feature type="compositionally biased region" description="Low complexity" evidence="1">
    <location>
        <begin position="419"/>
        <end position="433"/>
    </location>
</feature>
<name>K3X6T9_GLOUD</name>
<feature type="compositionally biased region" description="Basic and acidic residues" evidence="1">
    <location>
        <begin position="684"/>
        <end position="696"/>
    </location>
</feature>
<feature type="compositionally biased region" description="Basic and acidic residues" evidence="1">
    <location>
        <begin position="355"/>
        <end position="367"/>
    </location>
</feature>
<dbReference type="eggNOG" id="ENOG502SS3A">
    <property type="taxonomic scope" value="Eukaryota"/>
</dbReference>
<reference evidence="3" key="2">
    <citation type="submission" date="2010-04" db="EMBL/GenBank/DDBJ databases">
        <authorList>
            <person name="Buell R."/>
            <person name="Hamilton J."/>
            <person name="Hostetler J."/>
        </authorList>
    </citation>
    <scope>NUCLEOTIDE SEQUENCE [LARGE SCALE GENOMIC DNA]</scope>
    <source>
        <strain evidence="3">DAOM:BR144</strain>
    </source>
</reference>
<dbReference type="EnsemblProtists" id="PYU1_T012938">
    <property type="protein sequence ID" value="PYU1_T012938"/>
    <property type="gene ID" value="PYU1_G012911"/>
</dbReference>
<evidence type="ECO:0000256" key="1">
    <source>
        <dbReference type="SAM" id="MobiDB-lite"/>
    </source>
</evidence>
<feature type="region of interest" description="Disordered" evidence="1">
    <location>
        <begin position="304"/>
        <end position="371"/>
    </location>
</feature>
<evidence type="ECO:0000313" key="3">
    <source>
        <dbReference type="Proteomes" id="UP000019132"/>
    </source>
</evidence>
<feature type="region of interest" description="Disordered" evidence="1">
    <location>
        <begin position="671"/>
        <end position="696"/>
    </location>
</feature>
<sequence length="696" mass="78673">MYEQVECGGRGFEASEALRLSTRDLMLDMRTINPFSHLQVLYREPPPAAAHMKWEVRQNATVQSITAALLTSLTPLHHQAFWLVSPLLPHTRSVVCWHRLSGVIESIRRLSVHFHVVVLYLYSVAMGREDASVTEDSIAQQVASQCQLDDLREAYDLNPQLMSSIDRLVRQSYAHFPELLVFLHQWRREPTIHAYGFSSSDAANEYIVNFNRTELRDQRTLAELSTHMKELYHLWRESRLGTKDFKAMPIQAIGRLEYAMKERFRAAIDLLYHHNVAHWIRNRHNLGYRIEKLRIKASECSAAEEDKCKEGSRDTILDPTKDKSEQPEDKSVSISHEHEAKDALGQSQDKVASSYHEHEVKPPKEELTQQEENGIASLTLKDEKPKAEVDAKCDLEITTKSRRETAPKHTRQFRASGIFSFSKQQSSSPSLRSKPPKVLPDSASNSNGVAQEETLDNYEADYGSSRTACLIGQVHLSDIFAWTDEEIDAYEQEKEHVYELQQKLLALREKLALETSVDDAKRTWSARKLPSRSKHTMSLLEGWVHTRGVAERAVRHAEEIALHGAAEALIQRPSLRVDSNESSTDDSSAIRPVGSTEVVSLTVDSKAPLDAATTMQMDLRELKATISASRTSIGEMLKGYGGEKSSEWRNHLLFFTEASKNLLQIVQQQLPSLDVGDDTNGNEDPGKSAEERSESG</sequence>
<dbReference type="HOGENOM" id="CLU_333316_0_0_1"/>
<protein>
    <submittedName>
        <fullName evidence="2">Uncharacterized protein</fullName>
    </submittedName>
</protein>
<dbReference type="VEuPathDB" id="FungiDB:PYU1_G012911"/>
<dbReference type="AlphaFoldDB" id="K3X6T9"/>
<feature type="compositionally biased region" description="Basic and acidic residues" evidence="1">
    <location>
        <begin position="304"/>
        <end position="342"/>
    </location>
</feature>
<dbReference type="InParanoid" id="K3X6T9"/>